<dbReference type="RefSeq" id="WP_349541968.1">
    <property type="nucleotide sequence ID" value="NZ_JAOALG010000001.1"/>
</dbReference>
<evidence type="ECO:0000313" key="3">
    <source>
        <dbReference type="Proteomes" id="UP001469089"/>
    </source>
</evidence>
<dbReference type="Proteomes" id="UP001469089">
    <property type="component" value="Unassembled WGS sequence"/>
</dbReference>
<gene>
    <name evidence="2" type="ORF">N0A02_08635</name>
</gene>
<feature type="transmembrane region" description="Helical" evidence="1">
    <location>
        <begin position="78"/>
        <end position="99"/>
    </location>
</feature>
<organism evidence="2 3">
    <name type="scientific">Paraburkholderia acidicola</name>
    <dbReference type="NCBI Taxonomy" id="1912599"/>
    <lineage>
        <taxon>Bacteria</taxon>
        <taxon>Pseudomonadati</taxon>
        <taxon>Pseudomonadota</taxon>
        <taxon>Betaproteobacteria</taxon>
        <taxon>Burkholderiales</taxon>
        <taxon>Burkholderiaceae</taxon>
        <taxon>Paraburkholderia</taxon>
    </lineage>
</organism>
<protein>
    <submittedName>
        <fullName evidence="2">Uncharacterized protein</fullName>
    </submittedName>
</protein>
<feature type="transmembrane region" description="Helical" evidence="1">
    <location>
        <begin position="154"/>
        <end position="174"/>
    </location>
</feature>
<keyword evidence="1" id="KW-0472">Membrane</keyword>
<reference evidence="2 3" key="1">
    <citation type="journal article" date="2024" name="Chem. Sci.">
        <title>Discovery of a lagriamide polyketide by integrated genome mining, isotopic labeling, and untargeted metabolomics.</title>
        <authorList>
            <person name="Fergusson C.H."/>
            <person name="Saulog J."/>
            <person name="Paulo B.S."/>
            <person name="Wilson D.M."/>
            <person name="Liu D.Y."/>
            <person name="Morehouse N.J."/>
            <person name="Waterworth S."/>
            <person name="Barkei J."/>
            <person name="Gray C.A."/>
            <person name="Kwan J.C."/>
            <person name="Eustaquio A.S."/>
            <person name="Linington R.G."/>
        </authorList>
    </citation>
    <scope>NUCLEOTIDE SEQUENCE [LARGE SCALE GENOMIC DNA]</scope>
    <source>
        <strain evidence="2 3">RL17-338-BIF-B</strain>
    </source>
</reference>
<evidence type="ECO:0000313" key="2">
    <source>
        <dbReference type="EMBL" id="MEQ5839497.1"/>
    </source>
</evidence>
<keyword evidence="1" id="KW-1133">Transmembrane helix</keyword>
<name>A0ABV1LJM7_9BURK</name>
<dbReference type="EMBL" id="JAOALG010000001">
    <property type="protein sequence ID" value="MEQ5839497.1"/>
    <property type="molecule type" value="Genomic_DNA"/>
</dbReference>
<proteinExistence type="predicted"/>
<feature type="transmembrane region" description="Helical" evidence="1">
    <location>
        <begin position="7"/>
        <end position="24"/>
    </location>
</feature>
<keyword evidence="1" id="KW-0812">Transmembrane</keyword>
<accession>A0ABV1LJM7</accession>
<feature type="transmembrane region" description="Helical" evidence="1">
    <location>
        <begin position="131"/>
        <end position="148"/>
    </location>
</feature>
<keyword evidence="3" id="KW-1185">Reference proteome</keyword>
<evidence type="ECO:0000256" key="1">
    <source>
        <dbReference type="SAM" id="Phobius"/>
    </source>
</evidence>
<feature type="transmembrane region" description="Helical" evidence="1">
    <location>
        <begin position="36"/>
        <end position="54"/>
    </location>
</feature>
<feature type="transmembrane region" description="Helical" evidence="1">
    <location>
        <begin position="105"/>
        <end position="124"/>
    </location>
</feature>
<comment type="caution">
    <text evidence="2">The sequence shown here is derived from an EMBL/GenBank/DDBJ whole genome shotgun (WGS) entry which is preliminary data.</text>
</comment>
<sequence length="192" mass="21519">MYSPKAGPVVGQMFFAGFGTLWMIDWCLQRHGADLPTLTLIVLAGSTIFLWAWCEFQQAKTEPEVRVESSRYRAWRRAFRWVNVMQWLTILIANIALNAAGHAEWIAPAVILIIGVHFIPLARVFHAPRHYVTGAALIIVALGYPWIANSGSGYPTGAFATGSILWISALYGFLRNRSGRITVLFVERDRLT</sequence>